<dbReference type="RefSeq" id="XP_008469264.2">
    <property type="nucleotide sequence ID" value="XM_008471042.2"/>
</dbReference>
<dbReference type="Proteomes" id="UP000079169">
    <property type="component" value="Unplaced"/>
</dbReference>
<protein>
    <submittedName>
        <fullName evidence="3">Neural Wiskott-Aldrich syndrome protein-like</fullName>
    </submittedName>
</protein>
<dbReference type="STRING" id="121845.A0A1S3CWN9"/>
<feature type="region of interest" description="Disordered" evidence="1">
    <location>
        <begin position="1"/>
        <end position="230"/>
    </location>
</feature>
<dbReference type="InterPro" id="IPR028842">
    <property type="entry name" value="Afadin"/>
</dbReference>
<feature type="compositionally biased region" description="Low complexity" evidence="1">
    <location>
        <begin position="99"/>
        <end position="117"/>
    </location>
</feature>
<name>A0A1S3CWN9_DIACI</name>
<dbReference type="PANTHER" id="PTHR10398:SF2">
    <property type="entry name" value="AFADIN"/>
    <property type="match status" value="1"/>
</dbReference>
<dbReference type="PANTHER" id="PTHR10398">
    <property type="entry name" value="AFADIN"/>
    <property type="match status" value="1"/>
</dbReference>
<dbReference type="AlphaFoldDB" id="A0A1S3CWN9"/>
<keyword evidence="2" id="KW-1185">Reference proteome</keyword>
<dbReference type="PaxDb" id="121845-A0A1S3CWN9"/>
<feature type="region of interest" description="Disordered" evidence="1">
    <location>
        <begin position="275"/>
        <end position="356"/>
    </location>
</feature>
<evidence type="ECO:0000313" key="3">
    <source>
        <dbReference type="RefSeq" id="XP_008469264.2"/>
    </source>
</evidence>
<feature type="region of interest" description="Disordered" evidence="1">
    <location>
        <begin position="400"/>
        <end position="458"/>
    </location>
</feature>
<evidence type="ECO:0000313" key="2">
    <source>
        <dbReference type="Proteomes" id="UP000079169"/>
    </source>
</evidence>
<accession>A0A1S3CWN9</accession>
<feature type="compositionally biased region" description="Polar residues" evidence="1">
    <location>
        <begin position="205"/>
        <end position="220"/>
    </location>
</feature>
<dbReference type="KEGG" id="dci:103506646"/>
<feature type="compositionally biased region" description="Basic and acidic residues" evidence="1">
    <location>
        <begin position="53"/>
        <end position="86"/>
    </location>
</feature>
<evidence type="ECO:0000256" key="1">
    <source>
        <dbReference type="SAM" id="MobiDB-lite"/>
    </source>
</evidence>
<organism evidence="2 3">
    <name type="scientific">Diaphorina citri</name>
    <name type="common">Asian citrus psyllid</name>
    <dbReference type="NCBI Taxonomy" id="121845"/>
    <lineage>
        <taxon>Eukaryota</taxon>
        <taxon>Metazoa</taxon>
        <taxon>Ecdysozoa</taxon>
        <taxon>Arthropoda</taxon>
        <taxon>Hexapoda</taxon>
        <taxon>Insecta</taxon>
        <taxon>Pterygota</taxon>
        <taxon>Neoptera</taxon>
        <taxon>Paraneoptera</taxon>
        <taxon>Hemiptera</taxon>
        <taxon>Sternorrhyncha</taxon>
        <taxon>Psylloidea</taxon>
        <taxon>Psyllidae</taxon>
        <taxon>Diaphorininae</taxon>
        <taxon>Diaphorina</taxon>
    </lineage>
</organism>
<reference evidence="3" key="1">
    <citation type="submission" date="2025-08" db="UniProtKB">
        <authorList>
            <consortium name="RefSeq"/>
        </authorList>
    </citation>
    <scope>IDENTIFICATION</scope>
</reference>
<proteinExistence type="predicted"/>
<feature type="compositionally biased region" description="Acidic residues" evidence="1">
    <location>
        <begin position="279"/>
        <end position="290"/>
    </location>
</feature>
<feature type="compositionally biased region" description="Polar residues" evidence="1">
    <location>
        <begin position="9"/>
        <end position="22"/>
    </location>
</feature>
<dbReference type="GeneID" id="103506646"/>
<sequence length="475" mass="52596">MHNGYVDKSPTQLHKGYSTQVLNRPPPGPERGDRPASAYLPNYPGTPPNRLDSSMKSHSVRDMLRQEAKLSEMSEEVRRRDLRGEPGPHMFNKPPGPPNSHIGPPNSHIGPLNSHGGPHNGPPIPHGLGTHNGPPNSHVGPPNSHMGGTPTRKHMPHHPNIPYNKSAGGIERESPPPPPPPTSTHPLFAATSPSISEPTRGGGSMVQNPGQRQYLFQGTNPWEREEREKEQLRRREAAKIWRDQQISELGALGANRTPSQEEQLRNLRLDKEFERRVEEQDDDEEDEQEELPYNAGGSVTGTNTNQRYSGGAPRPQHLRLDNTTQQQQLTNGPPAQQRLDSLVGNNNLPPEPPERVSSYAVMSSTLRSPVMSNEYHINTSHPINSTLNNINASHITMNSSHSTMNSSHNTMNSSHNTLNSSHNTTNTSQLTMNSSHNTTMNSTHNTTHNASSHDSNNNPTLYIFRIIQIKFVNQV</sequence>
<dbReference type="GO" id="GO:0005911">
    <property type="term" value="C:cell-cell junction"/>
    <property type="evidence" value="ECO:0007669"/>
    <property type="project" value="InterPro"/>
</dbReference>
<gene>
    <name evidence="3" type="primary">LOC103506646</name>
</gene>